<dbReference type="Proteomes" id="UP000199181">
    <property type="component" value="Unassembled WGS sequence"/>
</dbReference>
<keyword evidence="2" id="KW-0808">Transferase</keyword>
<gene>
    <name evidence="2" type="ORF">SAMN05443639_106273</name>
</gene>
<dbReference type="Pfam" id="PF13692">
    <property type="entry name" value="Glyco_trans_1_4"/>
    <property type="match status" value="1"/>
</dbReference>
<evidence type="ECO:0000313" key="2">
    <source>
        <dbReference type="EMBL" id="SEU00536.1"/>
    </source>
</evidence>
<dbReference type="InterPro" id="IPR028098">
    <property type="entry name" value="Glyco_trans_4-like_N"/>
</dbReference>
<dbReference type="GO" id="GO:0016757">
    <property type="term" value="F:glycosyltransferase activity"/>
    <property type="evidence" value="ECO:0007669"/>
    <property type="project" value="UniProtKB-ARBA"/>
</dbReference>
<sequence length="401" mass="43780">MLAPEVHATLVCMDKRIRLVEFTNTFHLGGGEVQFLELLRGLPRSHYDIQVLALEATGPLLPEVRKLGLEPEVFPLGPSLIHRQTLQQIIRLARWLKAQRVDLLHVHDFYTTLLAVPACRMAGVPVVVGRLDLVHWHGKARHALLAAATHAATHAIANADAVRRFLREREWFPEERITVILNGLRLDQFDARAAAGLERPLPEVPEGAPIITHVANMTHEVKRQEDLFEALALVRQRHPKATAFLVGDGMRRPELEARARALGLGEAVHFLGHRTDVPAVLRRATLGVLCSRHEGLSNAVMEGMAAGLPMVVTDAGGNGELVAEGQRGFVVPPLSPPALAAAITRLLDDPAMAQRMGAAGRAYVEAELTLERMVSAHDALFRRMLGLPSQDGDGTASSRAA</sequence>
<name>A0A1I0ITI5_9BACT</name>
<proteinExistence type="predicted"/>
<dbReference type="PANTHER" id="PTHR12526">
    <property type="entry name" value="GLYCOSYLTRANSFERASE"/>
    <property type="match status" value="1"/>
</dbReference>
<evidence type="ECO:0000313" key="3">
    <source>
        <dbReference type="Proteomes" id="UP000199181"/>
    </source>
</evidence>
<protein>
    <submittedName>
        <fullName evidence="2">Glycosyltransferase involved in cell wall bisynthesis</fullName>
    </submittedName>
</protein>
<dbReference type="SUPFAM" id="SSF53756">
    <property type="entry name" value="UDP-Glycosyltransferase/glycogen phosphorylase"/>
    <property type="match status" value="1"/>
</dbReference>
<organism evidence="2 3">
    <name type="scientific">Stigmatella erecta</name>
    <dbReference type="NCBI Taxonomy" id="83460"/>
    <lineage>
        <taxon>Bacteria</taxon>
        <taxon>Pseudomonadati</taxon>
        <taxon>Myxococcota</taxon>
        <taxon>Myxococcia</taxon>
        <taxon>Myxococcales</taxon>
        <taxon>Cystobacterineae</taxon>
        <taxon>Archangiaceae</taxon>
        <taxon>Stigmatella</taxon>
    </lineage>
</organism>
<dbReference type="Pfam" id="PF13439">
    <property type="entry name" value="Glyco_transf_4"/>
    <property type="match status" value="1"/>
</dbReference>
<feature type="domain" description="Glycosyltransferase subfamily 4-like N-terminal" evidence="1">
    <location>
        <begin position="29"/>
        <end position="187"/>
    </location>
</feature>
<dbReference type="Gene3D" id="3.40.50.2000">
    <property type="entry name" value="Glycogen Phosphorylase B"/>
    <property type="match status" value="2"/>
</dbReference>
<dbReference type="PANTHER" id="PTHR12526:SF630">
    <property type="entry name" value="GLYCOSYLTRANSFERASE"/>
    <property type="match status" value="1"/>
</dbReference>
<accession>A0A1I0ITI5</accession>
<dbReference type="EMBL" id="FOIJ01000006">
    <property type="protein sequence ID" value="SEU00536.1"/>
    <property type="molecule type" value="Genomic_DNA"/>
</dbReference>
<reference evidence="3" key="1">
    <citation type="submission" date="2016-10" db="EMBL/GenBank/DDBJ databases">
        <authorList>
            <person name="Varghese N."/>
            <person name="Submissions S."/>
        </authorList>
    </citation>
    <scope>NUCLEOTIDE SEQUENCE [LARGE SCALE GENOMIC DNA]</scope>
    <source>
        <strain evidence="3">DSM 16858</strain>
    </source>
</reference>
<evidence type="ECO:0000259" key="1">
    <source>
        <dbReference type="Pfam" id="PF13439"/>
    </source>
</evidence>
<dbReference type="AlphaFoldDB" id="A0A1I0ITI5"/>
<keyword evidence="3" id="KW-1185">Reference proteome</keyword>